<dbReference type="InterPro" id="IPR036259">
    <property type="entry name" value="MFS_trans_sf"/>
</dbReference>
<feature type="transmembrane region" description="Helical" evidence="6">
    <location>
        <begin position="423"/>
        <end position="441"/>
    </location>
</feature>
<proteinExistence type="predicted"/>
<feature type="transmembrane region" description="Helical" evidence="6">
    <location>
        <begin position="381"/>
        <end position="402"/>
    </location>
</feature>
<dbReference type="GO" id="GO:0000329">
    <property type="term" value="C:fungal-type vacuole membrane"/>
    <property type="evidence" value="ECO:0007669"/>
    <property type="project" value="TreeGrafter"/>
</dbReference>
<keyword evidence="2" id="KW-0813">Transport</keyword>
<comment type="subcellular location">
    <subcellularLocation>
        <location evidence="1">Endomembrane system</location>
        <topology evidence="1">Multi-pass membrane protein</topology>
    </subcellularLocation>
</comment>
<protein>
    <recommendedName>
        <fullName evidence="8">Major facilitator superfamily (MFS) profile domain-containing protein</fullName>
    </recommendedName>
</protein>
<feature type="transmembrane region" description="Helical" evidence="6">
    <location>
        <begin position="266"/>
        <end position="290"/>
    </location>
</feature>
<sequence length="451" mass="46673">VLIALFAGIFLSSLDNTIVAALYTLIGTDFRASDRAGWIVTAYMLCNTAFQPIYGQLADALGRRTAFLAGMTLFTVGSACCGVAPSMPALVLSRALAGIGGGGVLTTATIIMSDLVPLRQRGQLQGFGNVVYGAASLVGGPLGGYLADVASWRWAFYLHLPIAVPAILMGAWAIPDEATTSRPPSPAMTLLVLGLSAAAHGVTVVPDPASGGETAPWTIVLPWRTASVGGTLALGAALLAAFAWIETTVATAPLLPPRLWRQPTAVAALLANGFGSAAALASVFLVPVYFQVGHGVSAARAGLRLVPKVLGASAGSLGAGWVLAQTGDFCRPTWFGGFAMVVGDVWLMRTWRPVPRGVAPLERDASWQIPMLSWRDTTLPLVLHGIGYGCILTTLLIAMLASTQSNSARAARDDTAVASAATYLFRSCGALVGVAVTQMWVQATLLGKLAA</sequence>
<gene>
    <name evidence="9" type="ORF">CXG81DRAFT_2858</name>
</gene>
<feature type="transmembrane region" description="Helical" evidence="6">
    <location>
        <begin position="225"/>
        <end position="245"/>
    </location>
</feature>
<accession>A0A4P9XF35</accession>
<feature type="transmembrane region" description="Helical" evidence="6">
    <location>
        <begin position="36"/>
        <end position="54"/>
    </location>
</feature>
<evidence type="ECO:0000256" key="4">
    <source>
        <dbReference type="ARBA" id="ARBA00022989"/>
    </source>
</evidence>
<feature type="transmembrane region" description="Helical" evidence="6">
    <location>
        <begin position="124"/>
        <end position="142"/>
    </location>
</feature>
<evidence type="ECO:0000256" key="3">
    <source>
        <dbReference type="ARBA" id="ARBA00022692"/>
    </source>
</evidence>
<dbReference type="Gene3D" id="1.20.1250.20">
    <property type="entry name" value="MFS general substrate transporter like domains"/>
    <property type="match status" value="1"/>
</dbReference>
<dbReference type="GO" id="GO:0005886">
    <property type="term" value="C:plasma membrane"/>
    <property type="evidence" value="ECO:0007669"/>
    <property type="project" value="TreeGrafter"/>
</dbReference>
<dbReference type="OrthoDB" id="2147446at2759"/>
<dbReference type="GO" id="GO:0015174">
    <property type="term" value="F:basic amino acid transmembrane transporter activity"/>
    <property type="evidence" value="ECO:0007669"/>
    <property type="project" value="TreeGrafter"/>
</dbReference>
<keyword evidence="3 6" id="KW-0812">Transmembrane</keyword>
<dbReference type="PANTHER" id="PTHR23501:SF191">
    <property type="entry name" value="VACUOLAR BASIC AMINO ACID TRANSPORTER 4"/>
    <property type="match status" value="1"/>
</dbReference>
<reference evidence="10" key="1">
    <citation type="journal article" date="2018" name="Nat. Microbiol.">
        <title>Leveraging single-cell genomics to expand the fungal tree of life.</title>
        <authorList>
            <person name="Ahrendt S.R."/>
            <person name="Quandt C.A."/>
            <person name="Ciobanu D."/>
            <person name="Clum A."/>
            <person name="Salamov A."/>
            <person name="Andreopoulos B."/>
            <person name="Cheng J.F."/>
            <person name="Woyke T."/>
            <person name="Pelin A."/>
            <person name="Henrissat B."/>
            <person name="Reynolds N.K."/>
            <person name="Benny G.L."/>
            <person name="Smith M.E."/>
            <person name="James T.Y."/>
            <person name="Grigoriev I.V."/>
        </authorList>
    </citation>
    <scope>NUCLEOTIDE SEQUENCE [LARGE SCALE GENOMIC DNA]</scope>
    <source>
        <strain evidence="10">ATCC 52028</strain>
    </source>
</reference>
<dbReference type="SUPFAM" id="SSF103473">
    <property type="entry name" value="MFS general substrate transporter"/>
    <property type="match status" value="1"/>
</dbReference>
<evidence type="ECO:0000256" key="6">
    <source>
        <dbReference type="SAM" id="Phobius"/>
    </source>
</evidence>
<dbReference type="PANTHER" id="PTHR23501">
    <property type="entry name" value="MAJOR FACILITATOR SUPERFAMILY"/>
    <property type="match status" value="1"/>
</dbReference>
<dbReference type="InterPro" id="IPR020846">
    <property type="entry name" value="MFS_dom"/>
</dbReference>
<evidence type="ECO:0000313" key="9">
    <source>
        <dbReference type="EMBL" id="RKP04187.1"/>
    </source>
</evidence>
<keyword evidence="7" id="KW-0732">Signal</keyword>
<feature type="transmembrane region" description="Helical" evidence="6">
    <location>
        <begin position="66"/>
        <end position="85"/>
    </location>
</feature>
<evidence type="ECO:0000256" key="1">
    <source>
        <dbReference type="ARBA" id="ARBA00004127"/>
    </source>
</evidence>
<feature type="transmembrane region" description="Helical" evidence="6">
    <location>
        <begin position="91"/>
        <end position="112"/>
    </location>
</feature>
<name>A0A4P9XF35_9FUNG</name>
<organism evidence="9 10">
    <name type="scientific">Caulochytrium protostelioides</name>
    <dbReference type="NCBI Taxonomy" id="1555241"/>
    <lineage>
        <taxon>Eukaryota</taxon>
        <taxon>Fungi</taxon>
        <taxon>Fungi incertae sedis</taxon>
        <taxon>Chytridiomycota</taxon>
        <taxon>Chytridiomycota incertae sedis</taxon>
        <taxon>Chytridiomycetes</taxon>
        <taxon>Caulochytriales</taxon>
        <taxon>Caulochytriaceae</taxon>
        <taxon>Caulochytrium</taxon>
    </lineage>
</organism>
<feature type="transmembrane region" description="Helical" evidence="6">
    <location>
        <begin position="154"/>
        <end position="174"/>
    </location>
</feature>
<dbReference type="AlphaFoldDB" id="A0A4P9XF35"/>
<evidence type="ECO:0000259" key="8">
    <source>
        <dbReference type="PROSITE" id="PS50850"/>
    </source>
</evidence>
<evidence type="ECO:0000256" key="5">
    <source>
        <dbReference type="ARBA" id="ARBA00023136"/>
    </source>
</evidence>
<dbReference type="Proteomes" id="UP000274922">
    <property type="component" value="Unassembled WGS sequence"/>
</dbReference>
<dbReference type="Pfam" id="PF07690">
    <property type="entry name" value="MFS_1"/>
    <property type="match status" value="1"/>
</dbReference>
<feature type="signal peptide" evidence="7">
    <location>
        <begin position="1"/>
        <end position="21"/>
    </location>
</feature>
<feature type="non-terminal residue" evidence="9">
    <location>
        <position position="1"/>
    </location>
</feature>
<keyword evidence="4 6" id="KW-1133">Transmembrane helix</keyword>
<dbReference type="EMBL" id="ML014112">
    <property type="protein sequence ID" value="RKP04187.1"/>
    <property type="molecule type" value="Genomic_DNA"/>
</dbReference>
<dbReference type="PROSITE" id="PS50850">
    <property type="entry name" value="MFS"/>
    <property type="match status" value="1"/>
</dbReference>
<dbReference type="STRING" id="1555241.A0A4P9XF35"/>
<feature type="chain" id="PRO_5020273541" description="Major facilitator superfamily (MFS) profile domain-containing protein" evidence="7">
    <location>
        <begin position="22"/>
        <end position="451"/>
    </location>
</feature>
<evidence type="ECO:0000256" key="2">
    <source>
        <dbReference type="ARBA" id="ARBA00022448"/>
    </source>
</evidence>
<keyword evidence="10" id="KW-1185">Reference proteome</keyword>
<dbReference type="InterPro" id="IPR011701">
    <property type="entry name" value="MFS"/>
</dbReference>
<feature type="non-terminal residue" evidence="9">
    <location>
        <position position="451"/>
    </location>
</feature>
<evidence type="ECO:0000313" key="10">
    <source>
        <dbReference type="Proteomes" id="UP000274922"/>
    </source>
</evidence>
<keyword evidence="5 6" id="KW-0472">Membrane</keyword>
<dbReference type="GO" id="GO:0012505">
    <property type="term" value="C:endomembrane system"/>
    <property type="evidence" value="ECO:0007669"/>
    <property type="project" value="UniProtKB-SubCell"/>
</dbReference>
<feature type="domain" description="Major facilitator superfamily (MFS) profile" evidence="8">
    <location>
        <begin position="1"/>
        <end position="451"/>
    </location>
</feature>
<evidence type="ECO:0000256" key="7">
    <source>
        <dbReference type="SAM" id="SignalP"/>
    </source>
</evidence>